<evidence type="ECO:0000313" key="3">
    <source>
        <dbReference type="Proteomes" id="UP000287188"/>
    </source>
</evidence>
<protein>
    <submittedName>
        <fullName evidence="2">Uncharacterized protein</fullName>
    </submittedName>
</protein>
<reference evidence="3" key="1">
    <citation type="submission" date="2018-12" db="EMBL/GenBank/DDBJ databases">
        <title>Tengunoibacter tsumagoiensis gen. nov., sp. nov., Dictyobacter kobayashii sp. nov., D. alpinus sp. nov., and D. joshuensis sp. nov. and description of Dictyobacteraceae fam. nov. within the order Ktedonobacterales isolated from Tengu-no-mugimeshi.</title>
        <authorList>
            <person name="Wang C.M."/>
            <person name="Zheng Y."/>
            <person name="Sakai Y."/>
            <person name="Toyoda A."/>
            <person name="Minakuchi Y."/>
            <person name="Abe K."/>
            <person name="Yokota A."/>
            <person name="Yabe S."/>
        </authorList>
    </citation>
    <scope>NUCLEOTIDE SEQUENCE [LARGE SCALE GENOMIC DNA]</scope>
    <source>
        <strain evidence="3">Uno11</strain>
    </source>
</reference>
<proteinExistence type="predicted"/>
<organism evidence="2 3">
    <name type="scientific">Dictyobacter kobayashii</name>
    <dbReference type="NCBI Taxonomy" id="2014872"/>
    <lineage>
        <taxon>Bacteria</taxon>
        <taxon>Bacillati</taxon>
        <taxon>Chloroflexota</taxon>
        <taxon>Ktedonobacteria</taxon>
        <taxon>Ktedonobacterales</taxon>
        <taxon>Dictyobacteraceae</taxon>
        <taxon>Dictyobacter</taxon>
    </lineage>
</organism>
<feature type="compositionally biased region" description="Polar residues" evidence="1">
    <location>
        <begin position="17"/>
        <end position="31"/>
    </location>
</feature>
<evidence type="ECO:0000313" key="2">
    <source>
        <dbReference type="EMBL" id="GCE18026.1"/>
    </source>
</evidence>
<sequence length="53" mass="5452">MGGQSAFNAGAPYGGNAYSTSGSAAPSNSADSAGEQKNKKRGLFEAIREWLSR</sequence>
<comment type="caution">
    <text evidence="2">The sequence shown here is derived from an EMBL/GenBank/DDBJ whole genome shotgun (WGS) entry which is preliminary data.</text>
</comment>
<gene>
    <name evidence="2" type="ORF">KDK_18260</name>
</gene>
<dbReference type="EMBL" id="BIFS01000001">
    <property type="protein sequence ID" value="GCE18026.1"/>
    <property type="molecule type" value="Genomic_DNA"/>
</dbReference>
<feature type="region of interest" description="Disordered" evidence="1">
    <location>
        <begin position="1"/>
        <end position="41"/>
    </location>
</feature>
<accession>A0A402AG10</accession>
<dbReference type="Proteomes" id="UP000287188">
    <property type="component" value="Unassembled WGS sequence"/>
</dbReference>
<evidence type="ECO:0000256" key="1">
    <source>
        <dbReference type="SAM" id="MobiDB-lite"/>
    </source>
</evidence>
<name>A0A402AG10_9CHLR</name>
<keyword evidence="3" id="KW-1185">Reference proteome</keyword>
<dbReference type="AlphaFoldDB" id="A0A402AG10"/>